<accession>A0AAV7MC99</accession>
<dbReference type="EMBL" id="JANPWB010000014">
    <property type="protein sequence ID" value="KAJ1100159.1"/>
    <property type="molecule type" value="Genomic_DNA"/>
</dbReference>
<evidence type="ECO:0000313" key="3">
    <source>
        <dbReference type="Proteomes" id="UP001066276"/>
    </source>
</evidence>
<sequence>MANRTRVETSSNDLCYNAMWFLLYCEKVKREMADKRSEKITPERSVEVIASSMSGMHRGAGLNSNSNAKNGNSREELKPWNDRVFSNTEDDGEKPSSKVTANK</sequence>
<proteinExistence type="predicted"/>
<evidence type="ECO:0000256" key="1">
    <source>
        <dbReference type="SAM" id="MobiDB-lite"/>
    </source>
</evidence>
<keyword evidence="3" id="KW-1185">Reference proteome</keyword>
<comment type="caution">
    <text evidence="2">The sequence shown here is derived from an EMBL/GenBank/DDBJ whole genome shotgun (WGS) entry which is preliminary data.</text>
</comment>
<name>A0AAV7MC99_PLEWA</name>
<dbReference type="AlphaFoldDB" id="A0AAV7MC99"/>
<feature type="compositionally biased region" description="Polar residues" evidence="1">
    <location>
        <begin position="62"/>
        <end position="71"/>
    </location>
</feature>
<reference evidence="2" key="1">
    <citation type="journal article" date="2022" name="bioRxiv">
        <title>Sequencing and chromosome-scale assembly of the giantPleurodeles waltlgenome.</title>
        <authorList>
            <person name="Brown T."/>
            <person name="Elewa A."/>
            <person name="Iarovenko S."/>
            <person name="Subramanian E."/>
            <person name="Araus A.J."/>
            <person name="Petzold A."/>
            <person name="Susuki M."/>
            <person name="Suzuki K.-i.T."/>
            <person name="Hayashi T."/>
            <person name="Toyoda A."/>
            <person name="Oliveira C."/>
            <person name="Osipova E."/>
            <person name="Leigh N.D."/>
            <person name="Simon A."/>
            <person name="Yun M.H."/>
        </authorList>
    </citation>
    <scope>NUCLEOTIDE SEQUENCE</scope>
    <source>
        <strain evidence="2">20211129_DDA</strain>
        <tissue evidence="2">Liver</tissue>
    </source>
</reference>
<protein>
    <submittedName>
        <fullName evidence="2">Uncharacterized protein</fullName>
    </submittedName>
</protein>
<feature type="region of interest" description="Disordered" evidence="1">
    <location>
        <begin position="52"/>
        <end position="103"/>
    </location>
</feature>
<organism evidence="2 3">
    <name type="scientific">Pleurodeles waltl</name>
    <name type="common">Iberian ribbed newt</name>
    <dbReference type="NCBI Taxonomy" id="8319"/>
    <lineage>
        <taxon>Eukaryota</taxon>
        <taxon>Metazoa</taxon>
        <taxon>Chordata</taxon>
        <taxon>Craniata</taxon>
        <taxon>Vertebrata</taxon>
        <taxon>Euteleostomi</taxon>
        <taxon>Amphibia</taxon>
        <taxon>Batrachia</taxon>
        <taxon>Caudata</taxon>
        <taxon>Salamandroidea</taxon>
        <taxon>Salamandridae</taxon>
        <taxon>Pleurodelinae</taxon>
        <taxon>Pleurodeles</taxon>
    </lineage>
</organism>
<evidence type="ECO:0000313" key="2">
    <source>
        <dbReference type="EMBL" id="KAJ1100159.1"/>
    </source>
</evidence>
<feature type="compositionally biased region" description="Basic and acidic residues" evidence="1">
    <location>
        <begin position="72"/>
        <end position="81"/>
    </location>
</feature>
<gene>
    <name evidence="2" type="ORF">NDU88_005246</name>
</gene>
<dbReference type="Proteomes" id="UP001066276">
    <property type="component" value="Chromosome 10"/>
</dbReference>